<name>A0A6I6MPT4_9ACTN</name>
<keyword evidence="3" id="KW-1185">Reference proteome</keyword>
<dbReference type="Gene3D" id="1.10.1040.10">
    <property type="entry name" value="N-(1-d-carboxylethyl)-l-norvaline Dehydrogenase, domain 2"/>
    <property type="match status" value="1"/>
</dbReference>
<dbReference type="Pfam" id="PF08546">
    <property type="entry name" value="ApbA_C"/>
    <property type="match status" value="1"/>
</dbReference>
<dbReference type="InterPro" id="IPR013752">
    <property type="entry name" value="KPA_reductase"/>
</dbReference>
<protein>
    <recommendedName>
        <fullName evidence="1">Ketopantoate reductase C-terminal domain-containing protein</fullName>
    </recommendedName>
</protein>
<gene>
    <name evidence="2" type="ORF">GQF42_03365</name>
</gene>
<dbReference type="InterPro" id="IPR013328">
    <property type="entry name" value="6PGD_dom2"/>
</dbReference>
<dbReference type="InterPro" id="IPR008927">
    <property type="entry name" value="6-PGluconate_DH-like_C_sf"/>
</dbReference>
<dbReference type="RefSeq" id="WP_158917471.1">
    <property type="nucleotide sequence ID" value="NZ_CP047020.1"/>
</dbReference>
<dbReference type="AlphaFoldDB" id="A0A6I6MPT4"/>
<proteinExistence type="predicted"/>
<dbReference type="SUPFAM" id="SSF48179">
    <property type="entry name" value="6-phosphogluconate dehydrogenase C-terminal domain-like"/>
    <property type="match status" value="1"/>
</dbReference>
<reference evidence="2 3" key="1">
    <citation type="submission" date="2019-12" db="EMBL/GenBank/DDBJ databases">
        <title>Streptomyces sp. strain T44 isolated from rhizosphere soil of Broussonetia papyrifera.</title>
        <authorList>
            <person name="Mo P."/>
        </authorList>
    </citation>
    <scope>NUCLEOTIDE SEQUENCE [LARGE SCALE GENOMIC DNA]</scope>
    <source>
        <strain evidence="2 3">T44</strain>
    </source>
</reference>
<evidence type="ECO:0000313" key="3">
    <source>
        <dbReference type="Proteomes" id="UP000436138"/>
    </source>
</evidence>
<organism evidence="2 3">
    <name type="scientific">Streptomyces broussonetiae</name>
    <dbReference type="NCBI Taxonomy" id="2686304"/>
    <lineage>
        <taxon>Bacteria</taxon>
        <taxon>Bacillati</taxon>
        <taxon>Actinomycetota</taxon>
        <taxon>Actinomycetes</taxon>
        <taxon>Kitasatosporales</taxon>
        <taxon>Streptomycetaceae</taxon>
        <taxon>Streptomyces</taxon>
    </lineage>
</organism>
<sequence length="122" mass="12520">MAAGVAGTPEPDSFGVGLVAVPGGAAFAADVVEECASVAAAAGYPVPAPALRQTLATVTEEGSPLTSSLYCDVAENRSAEVEHIMGDLVCRAHRLGLTVPLLDLATMQLRLHQNRVESAHRG</sequence>
<evidence type="ECO:0000313" key="2">
    <source>
        <dbReference type="EMBL" id="QHA02458.1"/>
    </source>
</evidence>
<dbReference type="KEGG" id="sbro:GQF42_03365"/>
<accession>A0A6I6MPT4</accession>
<dbReference type="Proteomes" id="UP000436138">
    <property type="component" value="Chromosome"/>
</dbReference>
<dbReference type="EMBL" id="CP047020">
    <property type="protein sequence ID" value="QHA02458.1"/>
    <property type="molecule type" value="Genomic_DNA"/>
</dbReference>
<evidence type="ECO:0000259" key="1">
    <source>
        <dbReference type="Pfam" id="PF08546"/>
    </source>
</evidence>
<feature type="domain" description="Ketopantoate reductase C-terminal" evidence="1">
    <location>
        <begin position="19"/>
        <end position="111"/>
    </location>
</feature>